<proteinExistence type="predicted"/>
<dbReference type="PANTHER" id="PTHR43229">
    <property type="entry name" value="NODULATION PROTEIN J"/>
    <property type="match status" value="1"/>
</dbReference>
<evidence type="ECO:0000256" key="1">
    <source>
        <dbReference type="ARBA" id="ARBA00004141"/>
    </source>
</evidence>
<dbReference type="InterPro" id="IPR000412">
    <property type="entry name" value="ABC_2_transport"/>
</dbReference>
<evidence type="ECO:0000256" key="5">
    <source>
        <dbReference type="SAM" id="Phobius"/>
    </source>
</evidence>
<accession>A0A6J6X3W2</accession>
<keyword evidence="3 5" id="KW-1133">Transmembrane helix</keyword>
<sequence>MRPLLAQLRAELQLMLRNGEQVLLTVGIPTMLLVFFSLVDVLPKGSATDPIDFLAPGILALAVMSTAMVSLGIGTGFERSYRVLKRLGATPLGRGRLLAAKIASVIAVEILQFAILVPVAYALGWDPTGPEWAPAVGAVVLGTIAFGGLGLLLAGVLRAEINLGAQNGIYLVLLLLGGMVIPFGNLPVGLRAVARVLPSGALADVLRDTLTAAGDRPGLAWIVLAAWAIVTPLAAARFFRWE</sequence>
<feature type="transmembrane region" description="Helical" evidence="5">
    <location>
        <begin position="135"/>
        <end position="157"/>
    </location>
</feature>
<feature type="transmembrane region" description="Helical" evidence="5">
    <location>
        <begin position="21"/>
        <end position="42"/>
    </location>
</feature>
<feature type="transmembrane region" description="Helical" evidence="5">
    <location>
        <begin position="169"/>
        <end position="190"/>
    </location>
</feature>
<dbReference type="AlphaFoldDB" id="A0A6J6X3W2"/>
<feature type="transmembrane region" description="Helical" evidence="5">
    <location>
        <begin position="219"/>
        <end position="239"/>
    </location>
</feature>
<feature type="domain" description="ABC transmembrane type-2" evidence="6">
    <location>
        <begin position="20"/>
        <end position="242"/>
    </location>
</feature>
<dbReference type="InterPro" id="IPR051784">
    <property type="entry name" value="Nod_factor_ABC_transporter"/>
</dbReference>
<gene>
    <name evidence="7" type="ORF">UFOPK3001_00268</name>
</gene>
<evidence type="ECO:0000256" key="2">
    <source>
        <dbReference type="ARBA" id="ARBA00022692"/>
    </source>
</evidence>
<feature type="transmembrane region" description="Helical" evidence="5">
    <location>
        <begin position="98"/>
        <end position="123"/>
    </location>
</feature>
<organism evidence="7">
    <name type="scientific">freshwater metagenome</name>
    <dbReference type="NCBI Taxonomy" id="449393"/>
    <lineage>
        <taxon>unclassified sequences</taxon>
        <taxon>metagenomes</taxon>
        <taxon>ecological metagenomes</taxon>
    </lineage>
</organism>
<feature type="transmembrane region" description="Helical" evidence="5">
    <location>
        <begin position="54"/>
        <end position="77"/>
    </location>
</feature>
<dbReference type="GO" id="GO:0140359">
    <property type="term" value="F:ABC-type transporter activity"/>
    <property type="evidence" value="ECO:0007669"/>
    <property type="project" value="InterPro"/>
</dbReference>
<protein>
    <submittedName>
        <fullName evidence="7">Unannotated protein</fullName>
    </submittedName>
</protein>
<reference evidence="7" key="1">
    <citation type="submission" date="2020-05" db="EMBL/GenBank/DDBJ databases">
        <authorList>
            <person name="Chiriac C."/>
            <person name="Salcher M."/>
            <person name="Ghai R."/>
            <person name="Kavagutti S V."/>
        </authorList>
    </citation>
    <scope>NUCLEOTIDE SEQUENCE</scope>
</reference>
<dbReference type="InterPro" id="IPR013525">
    <property type="entry name" value="ABC2_TM"/>
</dbReference>
<keyword evidence="2 5" id="KW-0812">Transmembrane</keyword>
<dbReference type="PROSITE" id="PS51012">
    <property type="entry name" value="ABC_TM2"/>
    <property type="match status" value="1"/>
</dbReference>
<dbReference type="GO" id="GO:0043190">
    <property type="term" value="C:ATP-binding cassette (ABC) transporter complex"/>
    <property type="evidence" value="ECO:0007669"/>
    <property type="project" value="InterPro"/>
</dbReference>
<evidence type="ECO:0000313" key="7">
    <source>
        <dbReference type="EMBL" id="CAB4791119.1"/>
    </source>
</evidence>
<dbReference type="Pfam" id="PF01061">
    <property type="entry name" value="ABC2_membrane"/>
    <property type="match status" value="1"/>
</dbReference>
<dbReference type="PANTHER" id="PTHR43229:SF2">
    <property type="entry name" value="NODULATION PROTEIN J"/>
    <property type="match status" value="1"/>
</dbReference>
<evidence type="ECO:0000259" key="6">
    <source>
        <dbReference type="PROSITE" id="PS51012"/>
    </source>
</evidence>
<evidence type="ECO:0000256" key="4">
    <source>
        <dbReference type="ARBA" id="ARBA00023136"/>
    </source>
</evidence>
<evidence type="ECO:0000256" key="3">
    <source>
        <dbReference type="ARBA" id="ARBA00022989"/>
    </source>
</evidence>
<dbReference type="InterPro" id="IPR047817">
    <property type="entry name" value="ABC2_TM_bact-type"/>
</dbReference>
<dbReference type="EMBL" id="CAFAAJ010000011">
    <property type="protein sequence ID" value="CAB4791119.1"/>
    <property type="molecule type" value="Genomic_DNA"/>
</dbReference>
<dbReference type="PIRSF" id="PIRSF006648">
    <property type="entry name" value="DrrB"/>
    <property type="match status" value="1"/>
</dbReference>
<comment type="subcellular location">
    <subcellularLocation>
        <location evidence="1">Membrane</location>
        <topology evidence="1">Multi-pass membrane protein</topology>
    </subcellularLocation>
</comment>
<keyword evidence="4 5" id="KW-0472">Membrane</keyword>
<name>A0A6J6X3W2_9ZZZZ</name>